<keyword evidence="2" id="KW-1185">Reference proteome</keyword>
<dbReference type="OrthoDB" id="9797743at2"/>
<dbReference type="SFLD" id="SFLDG01135">
    <property type="entry name" value="C1.5.6:_HAD__Beta-PGM__Phospha"/>
    <property type="match status" value="1"/>
</dbReference>
<dbReference type="InterPro" id="IPR006439">
    <property type="entry name" value="HAD-SF_hydro_IA"/>
</dbReference>
<dbReference type="AlphaFoldDB" id="A0A1H0BKU2"/>
<dbReference type="InterPro" id="IPR041492">
    <property type="entry name" value="HAD_2"/>
</dbReference>
<dbReference type="Gene3D" id="1.10.150.240">
    <property type="entry name" value="Putative phosphatase, domain 2"/>
    <property type="match status" value="1"/>
</dbReference>
<dbReference type="STRING" id="459525.SAMN04488137_4538"/>
<dbReference type="GO" id="GO:0016787">
    <property type="term" value="F:hydrolase activity"/>
    <property type="evidence" value="ECO:0007669"/>
    <property type="project" value="UniProtKB-KW"/>
</dbReference>
<gene>
    <name evidence="1" type="ORF">SAMN04488137_4538</name>
</gene>
<protein>
    <submittedName>
        <fullName evidence="1">Putative hydrolase of the HAD superfamily</fullName>
    </submittedName>
</protein>
<dbReference type="SUPFAM" id="SSF56784">
    <property type="entry name" value="HAD-like"/>
    <property type="match status" value="1"/>
</dbReference>
<dbReference type="Gene3D" id="3.40.50.1000">
    <property type="entry name" value="HAD superfamily/HAD-like"/>
    <property type="match status" value="1"/>
</dbReference>
<dbReference type="InterPro" id="IPR036412">
    <property type="entry name" value="HAD-like_sf"/>
</dbReference>
<evidence type="ECO:0000313" key="2">
    <source>
        <dbReference type="Proteomes" id="UP000199544"/>
    </source>
</evidence>
<organism evidence="1 2">
    <name type="scientific">Fictibacillus solisalsi</name>
    <dbReference type="NCBI Taxonomy" id="459525"/>
    <lineage>
        <taxon>Bacteria</taxon>
        <taxon>Bacillati</taxon>
        <taxon>Bacillota</taxon>
        <taxon>Bacilli</taxon>
        <taxon>Bacillales</taxon>
        <taxon>Fictibacillaceae</taxon>
        <taxon>Fictibacillus</taxon>
    </lineage>
</organism>
<accession>A0A1H0BKU2</accession>
<evidence type="ECO:0000313" key="1">
    <source>
        <dbReference type="EMBL" id="SDN46211.1"/>
    </source>
</evidence>
<proteinExistence type="predicted"/>
<dbReference type="InterPro" id="IPR023214">
    <property type="entry name" value="HAD_sf"/>
</dbReference>
<dbReference type="CDD" id="cd16423">
    <property type="entry name" value="HAD_BPGM-like"/>
    <property type="match status" value="1"/>
</dbReference>
<sequence length="220" mass="25066">MRSEIKAVIFDFDGTILDTETAWYDAYCEVLAPYEVTLSLAEFAGYIGTYSQEFNQFLEKQTKGEKSQEEIRDLALTIHRKKMEEIVIREGVLEYLKEAKKLGLKIGLATSSTKEWLLPFLEKHKIRDYFEVIQTRDDVEKVKPHPALYLNVVQLMGILPEEAVAFEDSVNGLKAAIAAGIKCTIIPNPATETLIFENYHLKLSSMKEKPLREVISCISK</sequence>
<dbReference type="NCBIfam" id="TIGR01509">
    <property type="entry name" value="HAD-SF-IA-v3"/>
    <property type="match status" value="1"/>
</dbReference>
<dbReference type="EMBL" id="FNHW01000005">
    <property type="protein sequence ID" value="SDN46211.1"/>
    <property type="molecule type" value="Genomic_DNA"/>
</dbReference>
<dbReference type="PANTHER" id="PTHR18901:SF38">
    <property type="entry name" value="PSEUDOURIDINE-5'-PHOSPHATASE"/>
    <property type="match status" value="1"/>
</dbReference>
<dbReference type="SFLD" id="SFLDG01129">
    <property type="entry name" value="C1.5:_HAD__Beta-PGM__Phosphata"/>
    <property type="match status" value="1"/>
</dbReference>
<keyword evidence="1" id="KW-0378">Hydrolase</keyword>
<dbReference type="SFLD" id="SFLDS00003">
    <property type="entry name" value="Haloacid_Dehalogenase"/>
    <property type="match status" value="1"/>
</dbReference>
<dbReference type="Proteomes" id="UP000199544">
    <property type="component" value="Unassembled WGS sequence"/>
</dbReference>
<dbReference type="Pfam" id="PF13419">
    <property type="entry name" value="HAD_2"/>
    <property type="match status" value="1"/>
</dbReference>
<dbReference type="PANTHER" id="PTHR18901">
    <property type="entry name" value="2-DEOXYGLUCOSE-6-PHOSPHATE PHOSPHATASE 2"/>
    <property type="match status" value="1"/>
</dbReference>
<dbReference type="InterPro" id="IPR023198">
    <property type="entry name" value="PGP-like_dom2"/>
</dbReference>
<reference evidence="2" key="1">
    <citation type="submission" date="2016-10" db="EMBL/GenBank/DDBJ databases">
        <authorList>
            <person name="Varghese N."/>
            <person name="Submissions S."/>
        </authorList>
    </citation>
    <scope>NUCLEOTIDE SEQUENCE [LARGE SCALE GENOMIC DNA]</scope>
    <source>
        <strain evidence="2">CGMCC 1.6854</strain>
    </source>
</reference>
<name>A0A1H0BKU2_9BACL</name>